<dbReference type="NCBIfam" id="TIGR00099">
    <property type="entry name" value="Cof-subfamily"/>
    <property type="match status" value="1"/>
</dbReference>
<dbReference type="RefSeq" id="WP_163051757.1">
    <property type="nucleotide sequence ID" value="NZ_AP019695.1"/>
</dbReference>
<dbReference type="PROSITE" id="PS01229">
    <property type="entry name" value="COF_2"/>
    <property type="match status" value="1"/>
</dbReference>
<dbReference type="InterPro" id="IPR023214">
    <property type="entry name" value="HAD_sf"/>
</dbReference>
<proteinExistence type="predicted"/>
<evidence type="ECO:0000313" key="1">
    <source>
        <dbReference type="EMBL" id="BBK22350.1"/>
    </source>
</evidence>
<dbReference type="SUPFAM" id="SSF56784">
    <property type="entry name" value="HAD-like"/>
    <property type="match status" value="1"/>
</dbReference>
<dbReference type="GO" id="GO:0016791">
    <property type="term" value="F:phosphatase activity"/>
    <property type="evidence" value="ECO:0007669"/>
    <property type="project" value="UniProtKB-ARBA"/>
</dbReference>
<dbReference type="Proteomes" id="UP000464754">
    <property type="component" value="Chromosome"/>
</dbReference>
<dbReference type="SFLD" id="SFLDS00003">
    <property type="entry name" value="Haloacid_Dehalogenase"/>
    <property type="match status" value="1"/>
</dbReference>
<dbReference type="PANTHER" id="PTHR10000">
    <property type="entry name" value="PHOSPHOSERINE PHOSPHATASE"/>
    <property type="match status" value="1"/>
</dbReference>
<sequence length="261" mass="29525">MGQIKALFFDVDSTLYTHRVHDLPASTKDLLIKAKKKGYKVGFATSRCRYETKHLPSFFREYPFDVKIYDGGSLIIEDDKIVQKFGIDSPAVEKLIAYCHKEKIPVRYSTYDKDCLAESCDASVFDKFFKLYLNYPLVKAYEQEEVFNMLAYPDKVYQVEQLKQLMQDCYIVEHSANVLEFTAKACDKGTAVAYICEKWGISLDDIVCFGDGANDVGMLTEAGLGIAMGNGNEKAKQAADRVCAHIDEDGLYNICEELKII</sequence>
<dbReference type="InterPro" id="IPR036412">
    <property type="entry name" value="HAD-like_sf"/>
</dbReference>
<protein>
    <submittedName>
        <fullName evidence="1">Phosphatase</fullName>
    </submittedName>
</protein>
<dbReference type="AlphaFoldDB" id="A0A6N4TH73"/>
<dbReference type="PANTHER" id="PTHR10000:SF25">
    <property type="entry name" value="PHOSPHATASE YKRA-RELATED"/>
    <property type="match status" value="1"/>
</dbReference>
<dbReference type="Pfam" id="PF08282">
    <property type="entry name" value="Hydrolase_3"/>
    <property type="match status" value="1"/>
</dbReference>
<dbReference type="GO" id="GO:0005829">
    <property type="term" value="C:cytosol"/>
    <property type="evidence" value="ECO:0007669"/>
    <property type="project" value="TreeGrafter"/>
</dbReference>
<dbReference type="SFLD" id="SFLDG01140">
    <property type="entry name" value="C2.B:_Phosphomannomutase_and_P"/>
    <property type="match status" value="1"/>
</dbReference>
<dbReference type="KEGG" id="aarg:Aargi30884_12530"/>
<reference evidence="2" key="1">
    <citation type="submission" date="2019-05" db="EMBL/GenBank/DDBJ databases">
        <title>Complete genome sequencing of Absiella argi strain JCM 30884.</title>
        <authorList>
            <person name="Sakamoto M."/>
            <person name="Murakami T."/>
            <person name="Mori H."/>
        </authorList>
    </citation>
    <scope>NUCLEOTIDE SEQUENCE [LARGE SCALE GENOMIC DNA]</scope>
    <source>
        <strain evidence="2">JCM 30884</strain>
    </source>
</reference>
<dbReference type="GO" id="GO:0000287">
    <property type="term" value="F:magnesium ion binding"/>
    <property type="evidence" value="ECO:0007669"/>
    <property type="project" value="TreeGrafter"/>
</dbReference>
<name>A0A6N4TH73_9FIRM</name>
<dbReference type="InterPro" id="IPR006379">
    <property type="entry name" value="HAD-SF_hydro_IIB"/>
</dbReference>
<gene>
    <name evidence="1" type="ORF">Aargi30884_12530</name>
</gene>
<keyword evidence="2" id="KW-1185">Reference proteome</keyword>
<evidence type="ECO:0000313" key="2">
    <source>
        <dbReference type="Proteomes" id="UP000464754"/>
    </source>
</evidence>
<organism evidence="1 2">
    <name type="scientific">Amedibacterium intestinale</name>
    <dbReference type="NCBI Taxonomy" id="2583452"/>
    <lineage>
        <taxon>Bacteria</taxon>
        <taxon>Bacillati</taxon>
        <taxon>Bacillota</taxon>
        <taxon>Erysipelotrichia</taxon>
        <taxon>Erysipelotrichales</taxon>
        <taxon>Erysipelotrichaceae</taxon>
        <taxon>Amedibacterium</taxon>
    </lineage>
</organism>
<dbReference type="NCBIfam" id="TIGR01484">
    <property type="entry name" value="HAD-SF-IIB"/>
    <property type="match status" value="1"/>
</dbReference>
<dbReference type="Gene3D" id="3.40.50.1000">
    <property type="entry name" value="HAD superfamily/HAD-like"/>
    <property type="match status" value="1"/>
</dbReference>
<accession>A0A6N4TH73</accession>
<dbReference type="Gene3D" id="3.30.1240.10">
    <property type="match status" value="1"/>
</dbReference>
<dbReference type="EMBL" id="AP019695">
    <property type="protein sequence ID" value="BBK22350.1"/>
    <property type="molecule type" value="Genomic_DNA"/>
</dbReference>
<dbReference type="InterPro" id="IPR000150">
    <property type="entry name" value="Cof"/>
</dbReference>